<proteinExistence type="predicted"/>
<protein>
    <submittedName>
        <fullName evidence="1">Uncharacterized protein</fullName>
    </submittedName>
</protein>
<keyword evidence="2" id="KW-1185">Reference proteome</keyword>
<dbReference type="EMBL" id="SNWM01000004">
    <property type="protein sequence ID" value="TDO20957.1"/>
    <property type="molecule type" value="Genomic_DNA"/>
</dbReference>
<dbReference type="Proteomes" id="UP000295499">
    <property type="component" value="Unassembled WGS sequence"/>
</dbReference>
<gene>
    <name evidence="1" type="ORF">CLV32_3594</name>
</gene>
<evidence type="ECO:0000313" key="2">
    <source>
        <dbReference type="Proteomes" id="UP000295499"/>
    </source>
</evidence>
<dbReference type="AlphaFoldDB" id="A0A4R6IGV8"/>
<organism evidence="1 2">
    <name type="scientific">Pedobacter duraquae</name>
    <dbReference type="NCBI Taxonomy" id="425511"/>
    <lineage>
        <taxon>Bacteria</taxon>
        <taxon>Pseudomonadati</taxon>
        <taxon>Bacteroidota</taxon>
        <taxon>Sphingobacteriia</taxon>
        <taxon>Sphingobacteriales</taxon>
        <taxon>Sphingobacteriaceae</taxon>
        <taxon>Pedobacter</taxon>
    </lineage>
</organism>
<comment type="caution">
    <text evidence="1">The sequence shown here is derived from an EMBL/GenBank/DDBJ whole genome shotgun (WGS) entry which is preliminary data.</text>
</comment>
<dbReference type="RefSeq" id="WP_133557879.1">
    <property type="nucleotide sequence ID" value="NZ_SNWM01000004.1"/>
</dbReference>
<name>A0A4R6IGV8_9SPHI</name>
<accession>A0A4R6IGV8</accession>
<reference evidence="1 2" key="1">
    <citation type="submission" date="2019-03" db="EMBL/GenBank/DDBJ databases">
        <title>Genomic Encyclopedia of Archaeal and Bacterial Type Strains, Phase II (KMG-II): from individual species to whole genera.</title>
        <authorList>
            <person name="Goeker M."/>
        </authorList>
    </citation>
    <scope>NUCLEOTIDE SEQUENCE [LARGE SCALE GENOMIC DNA]</scope>
    <source>
        <strain evidence="1 2">DSM 19034</strain>
    </source>
</reference>
<dbReference type="OrthoDB" id="648163at2"/>
<sequence length="211" mass="23704">MGIAKQGIYGPMRGKVGQVIWYELNGQGVARGVGYRTAPRTPGEIQSSKTHNVLTSLFKVTQPFIKKGFSGLAEGTVRNYHNLAMSHNRLHAIQMSDQQKPELLFDKLLLSNGPLLIPQEPNLEQVEFGLKFSWDYAEEDHPFRYDRVMMLAYFPNSNQAVFETSGAKRNQLSEVLLINSSLRTETMHVYIAFGSSENSSTSDTIYLGQIN</sequence>
<dbReference type="InterPro" id="IPR046233">
    <property type="entry name" value="DUF6266"/>
</dbReference>
<evidence type="ECO:0000313" key="1">
    <source>
        <dbReference type="EMBL" id="TDO20957.1"/>
    </source>
</evidence>
<dbReference type="Pfam" id="PF19781">
    <property type="entry name" value="DUF6266"/>
    <property type="match status" value="1"/>
</dbReference>